<comment type="caution">
    <text evidence="2">The sequence shown here is derived from an EMBL/GenBank/DDBJ whole genome shotgun (WGS) entry which is preliminary data.</text>
</comment>
<accession>A0A917L0D3</accession>
<dbReference type="EMBL" id="BMMU01000011">
    <property type="protein sequence ID" value="GGJ36547.1"/>
    <property type="molecule type" value="Genomic_DNA"/>
</dbReference>
<evidence type="ECO:0000313" key="2">
    <source>
        <dbReference type="EMBL" id="GGJ36547.1"/>
    </source>
</evidence>
<sequence length="136" mass="14432">MTAGGALLFARFWRQLLGAVPSAQRWKVPFSAADPVGTPNTLNTDAPGFTRALADAVTELRAAGIPLNARLGDHQYLVRKGQRLPVGSGTESLGVWNKIEPVWTRPTAVTGTTRSGPATSRPWAGTAAAARWPARC</sequence>
<feature type="region of interest" description="Disordered" evidence="1">
    <location>
        <begin position="108"/>
        <end position="129"/>
    </location>
</feature>
<evidence type="ECO:0000313" key="3">
    <source>
        <dbReference type="Proteomes" id="UP000625682"/>
    </source>
</evidence>
<reference evidence="2" key="1">
    <citation type="journal article" date="2014" name="Int. J. Syst. Evol. Microbiol.">
        <title>Complete genome sequence of Corynebacterium casei LMG S-19264T (=DSM 44701T), isolated from a smear-ripened cheese.</title>
        <authorList>
            <consortium name="US DOE Joint Genome Institute (JGI-PGF)"/>
            <person name="Walter F."/>
            <person name="Albersmeier A."/>
            <person name="Kalinowski J."/>
            <person name="Ruckert C."/>
        </authorList>
    </citation>
    <scope>NUCLEOTIDE SEQUENCE</scope>
    <source>
        <strain evidence="2">CGMCC 4.7272</strain>
    </source>
</reference>
<dbReference type="AlphaFoldDB" id="A0A917L0D3"/>
<protein>
    <submittedName>
        <fullName evidence="2">Uncharacterized protein</fullName>
    </submittedName>
</protein>
<dbReference type="InterPro" id="IPR043147">
    <property type="entry name" value="Penicillin_amidase_A-knob"/>
</dbReference>
<proteinExistence type="predicted"/>
<evidence type="ECO:0000256" key="1">
    <source>
        <dbReference type="SAM" id="MobiDB-lite"/>
    </source>
</evidence>
<gene>
    <name evidence="2" type="ORF">GCM10012282_36560</name>
</gene>
<dbReference type="InterPro" id="IPR029055">
    <property type="entry name" value="Ntn_hydrolases_N"/>
</dbReference>
<dbReference type="SUPFAM" id="SSF56235">
    <property type="entry name" value="N-terminal nucleophile aminohydrolases (Ntn hydrolases)"/>
    <property type="match status" value="1"/>
</dbReference>
<feature type="compositionally biased region" description="Low complexity" evidence="1">
    <location>
        <begin position="118"/>
        <end position="129"/>
    </location>
</feature>
<name>A0A917L0D3_9ACTN</name>
<organism evidence="2 3">
    <name type="scientific">Streptomyces lacrimifluminis</name>
    <dbReference type="NCBI Taxonomy" id="1500077"/>
    <lineage>
        <taxon>Bacteria</taxon>
        <taxon>Bacillati</taxon>
        <taxon>Actinomycetota</taxon>
        <taxon>Actinomycetes</taxon>
        <taxon>Kitasatosporales</taxon>
        <taxon>Streptomycetaceae</taxon>
        <taxon>Streptomyces</taxon>
    </lineage>
</organism>
<feature type="compositionally biased region" description="Polar residues" evidence="1">
    <location>
        <begin position="108"/>
        <end position="117"/>
    </location>
</feature>
<reference evidence="2" key="2">
    <citation type="submission" date="2020-09" db="EMBL/GenBank/DDBJ databases">
        <authorList>
            <person name="Sun Q."/>
            <person name="Zhou Y."/>
        </authorList>
    </citation>
    <scope>NUCLEOTIDE SEQUENCE</scope>
    <source>
        <strain evidence="2">CGMCC 4.7272</strain>
    </source>
</reference>
<dbReference type="Gene3D" id="1.10.1400.10">
    <property type="match status" value="1"/>
</dbReference>
<dbReference type="Proteomes" id="UP000625682">
    <property type="component" value="Unassembled WGS sequence"/>
</dbReference>
<keyword evidence="3" id="KW-1185">Reference proteome</keyword>